<evidence type="ECO:0000313" key="2">
    <source>
        <dbReference type="Proteomes" id="UP000518752"/>
    </source>
</evidence>
<accession>A0A8H5MDW6</accession>
<comment type="caution">
    <text evidence="1">The sequence shown here is derived from an EMBL/GenBank/DDBJ whole genome shotgun (WGS) entry which is preliminary data.</text>
</comment>
<sequence length="120" mass="13814">MDHLREIIDLKAPIRDGLEELYEWIEKNMVLTLPTTRPDWWPRDTLFDPSIRRSLISMTHTFRPNADEQAVPPRIWHGLYSRNRENGIYLAEALKGNETGEEIHRVDDAGVSGFTISGVG</sequence>
<reference evidence="1 2" key="1">
    <citation type="journal article" date="2020" name="ISME J.">
        <title>Uncovering the hidden diversity of litter-decomposition mechanisms in mushroom-forming fungi.</title>
        <authorList>
            <person name="Floudas D."/>
            <person name="Bentzer J."/>
            <person name="Ahren D."/>
            <person name="Johansson T."/>
            <person name="Persson P."/>
            <person name="Tunlid A."/>
        </authorList>
    </citation>
    <scope>NUCLEOTIDE SEQUENCE [LARGE SCALE GENOMIC DNA]</scope>
    <source>
        <strain evidence="1 2">CBS 406.79</strain>
    </source>
</reference>
<protein>
    <submittedName>
        <fullName evidence="1">Uncharacterized protein</fullName>
    </submittedName>
</protein>
<proteinExistence type="predicted"/>
<keyword evidence="2" id="KW-1185">Reference proteome</keyword>
<name>A0A8H5MDW6_9AGAR</name>
<gene>
    <name evidence="1" type="ORF">D9757_003873</name>
</gene>
<dbReference type="Proteomes" id="UP000518752">
    <property type="component" value="Unassembled WGS sequence"/>
</dbReference>
<dbReference type="EMBL" id="JAACJN010000017">
    <property type="protein sequence ID" value="KAF5390096.1"/>
    <property type="molecule type" value="Genomic_DNA"/>
</dbReference>
<dbReference type="AlphaFoldDB" id="A0A8H5MDW6"/>
<organism evidence="1 2">
    <name type="scientific">Collybiopsis confluens</name>
    <dbReference type="NCBI Taxonomy" id="2823264"/>
    <lineage>
        <taxon>Eukaryota</taxon>
        <taxon>Fungi</taxon>
        <taxon>Dikarya</taxon>
        <taxon>Basidiomycota</taxon>
        <taxon>Agaricomycotina</taxon>
        <taxon>Agaricomycetes</taxon>
        <taxon>Agaricomycetidae</taxon>
        <taxon>Agaricales</taxon>
        <taxon>Marasmiineae</taxon>
        <taxon>Omphalotaceae</taxon>
        <taxon>Collybiopsis</taxon>
    </lineage>
</organism>
<evidence type="ECO:0000313" key="1">
    <source>
        <dbReference type="EMBL" id="KAF5390096.1"/>
    </source>
</evidence>